<dbReference type="InterPro" id="IPR052900">
    <property type="entry name" value="Phospholipid_Metab_Enz"/>
</dbReference>
<dbReference type="PANTHER" id="PTHR43606">
    <property type="entry name" value="PHOSPHATASE, PUTATIVE (AFU_ORTHOLOGUE AFUA_6G08710)-RELATED"/>
    <property type="match status" value="1"/>
</dbReference>
<dbReference type="Pfam" id="PF16655">
    <property type="entry name" value="PhoD_N"/>
    <property type="match status" value="1"/>
</dbReference>
<dbReference type="EMBL" id="NWBU01000005">
    <property type="protein sequence ID" value="PTQ12199.1"/>
    <property type="molecule type" value="Genomic_DNA"/>
</dbReference>
<dbReference type="AlphaFoldDB" id="A0A2T5FZS4"/>
<accession>A0A2T5FZS4</accession>
<dbReference type="Proteomes" id="UP000244162">
    <property type="component" value="Unassembled WGS sequence"/>
</dbReference>
<dbReference type="OrthoDB" id="327733at2"/>
<dbReference type="PROSITE" id="PS51318">
    <property type="entry name" value="TAT"/>
    <property type="match status" value="1"/>
</dbReference>
<evidence type="ECO:0000259" key="2">
    <source>
        <dbReference type="Pfam" id="PF16655"/>
    </source>
</evidence>
<dbReference type="Pfam" id="PF09423">
    <property type="entry name" value="PhoD"/>
    <property type="match status" value="1"/>
</dbReference>
<dbReference type="Gene3D" id="2.60.40.380">
    <property type="entry name" value="Purple acid phosphatase-like, N-terminal"/>
    <property type="match status" value="1"/>
</dbReference>
<reference evidence="3 4" key="1">
    <citation type="submission" date="2017-09" db="EMBL/GenBank/DDBJ databases">
        <title>Sphingomonas panjinensis sp.nov., isolated from oil-contaminated soil.</title>
        <authorList>
            <person name="Wang L."/>
            <person name="Chen L."/>
        </authorList>
    </citation>
    <scope>NUCLEOTIDE SEQUENCE [LARGE SCALE GENOMIC DNA]</scope>
    <source>
        <strain evidence="3 4">FW-11</strain>
    </source>
</reference>
<gene>
    <name evidence="3" type="ORF">CLG96_06505</name>
</gene>
<comment type="caution">
    <text evidence="3">The sequence shown here is derived from an EMBL/GenBank/DDBJ whole genome shotgun (WGS) entry which is preliminary data.</text>
</comment>
<dbReference type="Gene3D" id="3.60.21.70">
    <property type="entry name" value="PhoD-like phosphatase"/>
    <property type="match status" value="1"/>
</dbReference>
<proteinExistence type="predicted"/>
<organism evidence="3 4">
    <name type="scientific">Sphingomonas oleivorans</name>
    <dbReference type="NCBI Taxonomy" id="1735121"/>
    <lineage>
        <taxon>Bacteria</taxon>
        <taxon>Pseudomonadati</taxon>
        <taxon>Pseudomonadota</taxon>
        <taxon>Alphaproteobacteria</taxon>
        <taxon>Sphingomonadales</taxon>
        <taxon>Sphingomonadaceae</taxon>
        <taxon>Sphingomonas</taxon>
    </lineage>
</organism>
<dbReference type="InterPro" id="IPR018946">
    <property type="entry name" value="PhoD-like_MPP"/>
</dbReference>
<dbReference type="CDD" id="cd07389">
    <property type="entry name" value="MPP_PhoD"/>
    <property type="match status" value="1"/>
</dbReference>
<feature type="domain" description="Phospholipase D N-terminal" evidence="2">
    <location>
        <begin position="55"/>
        <end position="151"/>
    </location>
</feature>
<dbReference type="InterPro" id="IPR038607">
    <property type="entry name" value="PhoD-like_sf"/>
</dbReference>
<dbReference type="InterPro" id="IPR006311">
    <property type="entry name" value="TAT_signal"/>
</dbReference>
<dbReference type="InterPro" id="IPR029052">
    <property type="entry name" value="Metallo-depent_PP-like"/>
</dbReference>
<keyword evidence="4" id="KW-1185">Reference proteome</keyword>
<dbReference type="SUPFAM" id="SSF56300">
    <property type="entry name" value="Metallo-dependent phosphatases"/>
    <property type="match status" value="1"/>
</dbReference>
<evidence type="ECO:0000313" key="3">
    <source>
        <dbReference type="EMBL" id="PTQ12199.1"/>
    </source>
</evidence>
<sequence length="540" mass="60909">MISYDRRKIMAGLLGMGGAGLVAGPATLGSAFAAEREHPRNLKENPVFIQSPFQLGVASGDPSADGFVIWTRLAPEPLAPGGGMAMVPMLVRWEIASDERFATIVARGDAIAHPEFGHAVHVELSGLQPDRPYWYRFLCGSERSVPGRARTFPQPGAPKDRVRFAVAGCQQYEEGYYTAWRRIAEEPIDFLFHYGDYIYEGRDSGGGTRLLGDRPFVPLRRHVGQEIYSLDDYRRRYAQYKTDPDLQAAHAAAPWFISFDDHEIDNNWAADADQDGTPVEIFRFRRAIAMQAFYEHMPLRRRSLPVNGHMQIYRRAQYGDLLQAHFLDTRQYRSDQAQNDRDSIIDAEVLSPRRTMLGDAQEAWLFDGLDQSRARWNLIAQQVMVMALGRKTSAASSDLIYSMDQWSGYQHSRRRLLQHIHDRRLANVIIVSGDAHRHFAGDVVMEDQDKVIASEYLATSITSGSDGTGEGDAFDHSVRSGGNGFLKAMIDRRGYVLCDVDRETWRGDLKILDTVMERNGRLSTFASFISERNEPGLKRA</sequence>
<evidence type="ECO:0000313" key="4">
    <source>
        <dbReference type="Proteomes" id="UP000244162"/>
    </source>
</evidence>
<protein>
    <submittedName>
        <fullName evidence="3">Alkaline phosphatase</fullName>
    </submittedName>
</protein>
<dbReference type="RefSeq" id="WP_107967064.1">
    <property type="nucleotide sequence ID" value="NZ_NWBU01000005.1"/>
</dbReference>
<evidence type="ECO:0000259" key="1">
    <source>
        <dbReference type="Pfam" id="PF09423"/>
    </source>
</evidence>
<name>A0A2T5FZS4_9SPHN</name>
<feature type="domain" description="PhoD-like phosphatase metallophosphatase" evidence="1">
    <location>
        <begin position="164"/>
        <end position="508"/>
    </location>
</feature>
<dbReference type="PANTHER" id="PTHR43606:SF2">
    <property type="entry name" value="ALKALINE PHOSPHATASE FAMILY PROTEIN (AFU_ORTHOLOGUE AFUA_5G03860)"/>
    <property type="match status" value="1"/>
</dbReference>
<dbReference type="InterPro" id="IPR032093">
    <property type="entry name" value="PhoD_N"/>
</dbReference>